<evidence type="ECO:0000256" key="3">
    <source>
        <dbReference type="ARBA" id="ARBA00023125"/>
    </source>
</evidence>
<dbReference type="GO" id="GO:0004519">
    <property type="term" value="F:endonuclease activity"/>
    <property type="evidence" value="ECO:0007669"/>
    <property type="project" value="UniProtKB-KW"/>
</dbReference>
<dbReference type="Gene3D" id="3.90.220.20">
    <property type="entry name" value="DNA methylase specificity domains"/>
    <property type="match status" value="2"/>
</dbReference>
<evidence type="ECO:0000256" key="2">
    <source>
        <dbReference type="ARBA" id="ARBA00022747"/>
    </source>
</evidence>
<dbReference type="GO" id="GO:0009307">
    <property type="term" value="P:DNA restriction-modification system"/>
    <property type="evidence" value="ECO:0007669"/>
    <property type="project" value="UniProtKB-KW"/>
</dbReference>
<dbReference type="AlphaFoldDB" id="A0A9D0ZMR3"/>
<dbReference type="InterPro" id="IPR044946">
    <property type="entry name" value="Restrct_endonuc_typeI_TRD_sf"/>
</dbReference>
<accession>A0A9D0ZMR3</accession>
<dbReference type="EMBL" id="DVFZ01000035">
    <property type="protein sequence ID" value="HIQ82154.1"/>
    <property type="molecule type" value="Genomic_DNA"/>
</dbReference>
<evidence type="ECO:0000259" key="4">
    <source>
        <dbReference type="Pfam" id="PF01420"/>
    </source>
</evidence>
<comment type="similarity">
    <text evidence="1">Belongs to the type-I restriction system S methylase family.</text>
</comment>
<dbReference type="Pfam" id="PF01420">
    <property type="entry name" value="Methylase_S"/>
    <property type="match status" value="2"/>
</dbReference>
<evidence type="ECO:0000256" key="1">
    <source>
        <dbReference type="ARBA" id="ARBA00010923"/>
    </source>
</evidence>
<feature type="domain" description="Type I restriction modification DNA specificity" evidence="4">
    <location>
        <begin position="200"/>
        <end position="367"/>
    </location>
</feature>
<dbReference type="SUPFAM" id="SSF116734">
    <property type="entry name" value="DNA methylase specificity domain"/>
    <property type="match status" value="2"/>
</dbReference>
<organism evidence="5 6">
    <name type="scientific">Candidatus Pullichristensenella stercorigallinarum</name>
    <dbReference type="NCBI Taxonomy" id="2840909"/>
    <lineage>
        <taxon>Bacteria</taxon>
        <taxon>Bacillati</taxon>
        <taxon>Bacillota</taxon>
        <taxon>Clostridia</taxon>
        <taxon>Candidatus Pullichristensenella</taxon>
    </lineage>
</organism>
<dbReference type="PANTHER" id="PTHR30408">
    <property type="entry name" value="TYPE-1 RESTRICTION ENZYME ECOKI SPECIFICITY PROTEIN"/>
    <property type="match status" value="1"/>
</dbReference>
<evidence type="ECO:0000313" key="6">
    <source>
        <dbReference type="Proteomes" id="UP000824260"/>
    </source>
</evidence>
<gene>
    <name evidence="5" type="ORF">IAA52_03540</name>
</gene>
<dbReference type="GO" id="GO:0003677">
    <property type="term" value="F:DNA binding"/>
    <property type="evidence" value="ECO:0007669"/>
    <property type="project" value="UniProtKB-KW"/>
</dbReference>
<protein>
    <submittedName>
        <fullName evidence="5">Restriction endonuclease subunit S</fullName>
    </submittedName>
</protein>
<dbReference type="CDD" id="cd17261">
    <property type="entry name" value="RMtype1_S_EcoKI-TRD2-CR2_like"/>
    <property type="match status" value="1"/>
</dbReference>
<dbReference type="InterPro" id="IPR052021">
    <property type="entry name" value="Type-I_RS_S_subunit"/>
</dbReference>
<name>A0A9D0ZMR3_9FIRM</name>
<dbReference type="PANTHER" id="PTHR30408:SF12">
    <property type="entry name" value="TYPE I RESTRICTION ENZYME MJAVIII SPECIFICITY SUBUNIT"/>
    <property type="match status" value="1"/>
</dbReference>
<dbReference type="Proteomes" id="UP000824260">
    <property type="component" value="Unassembled WGS sequence"/>
</dbReference>
<proteinExistence type="inferred from homology"/>
<keyword evidence="5" id="KW-0540">Nuclease</keyword>
<reference evidence="5" key="1">
    <citation type="submission" date="2020-10" db="EMBL/GenBank/DDBJ databases">
        <authorList>
            <person name="Gilroy R."/>
        </authorList>
    </citation>
    <scope>NUCLEOTIDE SEQUENCE</scope>
    <source>
        <strain evidence="5">ChiSjej6B24-2974</strain>
    </source>
</reference>
<dbReference type="InterPro" id="IPR000055">
    <property type="entry name" value="Restrct_endonuc_typeI_TRD"/>
</dbReference>
<keyword evidence="2" id="KW-0680">Restriction system</keyword>
<sequence length="381" mass="43368">MTRLGDYISEFSVKNHLDESIPVYSVTNDRGFCSGYFNKDVASKDKTTYKIVPRGYFAYNPSRINVGSIAWQNSAERVIVSPLYVVFKVSDKLDRQYLLHYLKSDVGMTFIRAHAAGSVRDSLKFSDLKELPIHVVPLEKQRKIARTLDKLDALISQCHQQANSFDTLVKSRFVEMFGDPMTNEMGWEKVQLSTCLENIDSGRSPVCDAFARQGNWPAVLKLSAATYGFYRPEENKAMLDENLFVEDAAVRAGDLLFTRKNTPELVGMCAYVYDTPSRLMMPDLIFRLNTTNRCNKVFLWKLINHDLFRDCIQSIATGSAKSMSNISKERLLSLKIILPPVELQEQFAAFVAQVDKSKVEIQKAIDQLEILKKSLMQQYFG</sequence>
<keyword evidence="5" id="KW-0378">Hydrolase</keyword>
<evidence type="ECO:0000313" key="5">
    <source>
        <dbReference type="EMBL" id="HIQ82154.1"/>
    </source>
</evidence>
<feature type="domain" description="Type I restriction modification DNA specificity" evidence="4">
    <location>
        <begin position="61"/>
        <end position="157"/>
    </location>
</feature>
<keyword evidence="5" id="KW-0255">Endonuclease</keyword>
<keyword evidence="3" id="KW-0238">DNA-binding</keyword>
<reference evidence="5" key="2">
    <citation type="journal article" date="2021" name="PeerJ">
        <title>Extensive microbial diversity within the chicken gut microbiome revealed by metagenomics and culture.</title>
        <authorList>
            <person name="Gilroy R."/>
            <person name="Ravi A."/>
            <person name="Getino M."/>
            <person name="Pursley I."/>
            <person name="Horton D.L."/>
            <person name="Alikhan N.F."/>
            <person name="Baker D."/>
            <person name="Gharbi K."/>
            <person name="Hall N."/>
            <person name="Watson M."/>
            <person name="Adriaenssens E.M."/>
            <person name="Foster-Nyarko E."/>
            <person name="Jarju S."/>
            <person name="Secka A."/>
            <person name="Antonio M."/>
            <person name="Oren A."/>
            <person name="Chaudhuri R.R."/>
            <person name="La Ragione R."/>
            <person name="Hildebrand F."/>
            <person name="Pallen M.J."/>
        </authorList>
    </citation>
    <scope>NUCLEOTIDE SEQUENCE</scope>
    <source>
        <strain evidence="5">ChiSjej6B24-2974</strain>
    </source>
</reference>
<comment type="caution">
    <text evidence="5">The sequence shown here is derived from an EMBL/GenBank/DDBJ whole genome shotgun (WGS) entry which is preliminary data.</text>
</comment>